<dbReference type="EMBL" id="FLUL01000001">
    <property type="protein sequence ID" value="SBW07251.1"/>
    <property type="molecule type" value="Genomic_DNA"/>
</dbReference>
<gene>
    <name evidence="3" type="ORF">KL86DYS2_13131</name>
</gene>
<feature type="domain" description="DUF4468" evidence="2">
    <location>
        <begin position="42"/>
        <end position="125"/>
    </location>
</feature>
<accession>A0A212K6B9</accession>
<organism evidence="3">
    <name type="scientific">uncultured Dysgonomonas sp</name>
    <dbReference type="NCBI Taxonomy" id="206096"/>
    <lineage>
        <taxon>Bacteria</taxon>
        <taxon>Pseudomonadati</taxon>
        <taxon>Bacteroidota</taxon>
        <taxon>Bacteroidia</taxon>
        <taxon>Bacteroidales</taxon>
        <taxon>Dysgonomonadaceae</taxon>
        <taxon>Dysgonomonas</taxon>
        <taxon>environmental samples</taxon>
    </lineage>
</organism>
<dbReference type="PROSITE" id="PS51257">
    <property type="entry name" value="PROKAR_LIPOPROTEIN"/>
    <property type="match status" value="1"/>
</dbReference>
<reference evidence="3" key="1">
    <citation type="submission" date="2016-04" db="EMBL/GenBank/DDBJ databases">
        <authorList>
            <person name="Evans L.H."/>
            <person name="Alamgir A."/>
            <person name="Owens N."/>
            <person name="Weber N.D."/>
            <person name="Virtaneva K."/>
            <person name="Barbian K."/>
            <person name="Babar A."/>
            <person name="Rosenke K."/>
        </authorList>
    </citation>
    <scope>NUCLEOTIDE SEQUENCE</scope>
    <source>
        <strain evidence="3">86-2</strain>
    </source>
</reference>
<evidence type="ECO:0000313" key="3">
    <source>
        <dbReference type="EMBL" id="SBW07251.1"/>
    </source>
</evidence>
<keyword evidence="1" id="KW-0732">Signal</keyword>
<dbReference type="RefSeq" id="WP_283686762.1">
    <property type="nucleotide sequence ID" value="NZ_CALESN010000047.1"/>
</dbReference>
<dbReference type="InterPro" id="IPR027823">
    <property type="entry name" value="DUF4468"/>
</dbReference>
<dbReference type="AlphaFoldDB" id="A0A212K6B9"/>
<evidence type="ECO:0000259" key="2">
    <source>
        <dbReference type="Pfam" id="PF14730"/>
    </source>
</evidence>
<evidence type="ECO:0000256" key="1">
    <source>
        <dbReference type="SAM" id="SignalP"/>
    </source>
</evidence>
<name>A0A212K6B9_9BACT</name>
<sequence length="189" mass="21707">MKKTLLITLILGVISLSCFSQQFELTPEGLRDAADTSKDFLVIPVDGKSASDLYSMSKRYVNEKMSNPKFAIKSDLDGDYLRYSLYYPTIFSFSKMLVSLKINGAYQIEMRFRDGRVRYNITTLSLTFEEGGNEFYIAASKMKGWAIFDNKGKLLMKNEKQKLEDHFNNEVKMFIDFIQSDGASVNDNW</sequence>
<dbReference type="Gene3D" id="3.30.530.80">
    <property type="match status" value="1"/>
</dbReference>
<feature type="signal peptide" evidence="1">
    <location>
        <begin position="1"/>
        <end position="20"/>
    </location>
</feature>
<proteinExistence type="predicted"/>
<dbReference type="Pfam" id="PF14730">
    <property type="entry name" value="DUF4468"/>
    <property type="match status" value="1"/>
</dbReference>
<feature type="chain" id="PRO_5012374655" description="DUF4468 domain-containing protein" evidence="1">
    <location>
        <begin position="21"/>
        <end position="189"/>
    </location>
</feature>
<protein>
    <recommendedName>
        <fullName evidence="2">DUF4468 domain-containing protein</fullName>
    </recommendedName>
</protein>